<name>A0A508WP24_9HYPH</name>
<dbReference type="Proteomes" id="UP000507954">
    <property type="component" value="Unassembled WGS sequence"/>
</dbReference>
<dbReference type="AlphaFoldDB" id="A0A508WP24"/>
<proteinExistence type="predicted"/>
<protein>
    <submittedName>
        <fullName evidence="1">Uncharacterized protein</fullName>
    </submittedName>
</protein>
<evidence type="ECO:0000313" key="1">
    <source>
        <dbReference type="EMBL" id="VTZ59220.1"/>
    </source>
</evidence>
<organism evidence="1">
    <name type="scientific">Sinorhizobium medicae</name>
    <dbReference type="NCBI Taxonomy" id="110321"/>
    <lineage>
        <taxon>Bacteria</taxon>
        <taxon>Pseudomonadati</taxon>
        <taxon>Pseudomonadota</taxon>
        <taxon>Alphaproteobacteria</taxon>
        <taxon>Hyphomicrobiales</taxon>
        <taxon>Rhizobiaceae</taxon>
        <taxon>Sinorhizobium/Ensifer group</taxon>
        <taxon>Sinorhizobium</taxon>
    </lineage>
</organism>
<gene>
    <name evidence="1" type="ORF">EMEDMD4_1020004</name>
</gene>
<sequence>MTEGRIIPCRVMRQSPGSAGFFGDPRGCLHRSNISMIIMHRRSMGIAAGAVGFIRGVVIRWRGDVEQFASERGAGLAGGAGEQASVPNAVEGTRQNIDEEAVDELVGCEPRHLLTVGATGRNPRKPRRDH</sequence>
<dbReference type="EMBL" id="CABFNB010000005">
    <property type="protein sequence ID" value="VTZ59220.1"/>
    <property type="molecule type" value="Genomic_DNA"/>
</dbReference>
<reference evidence="1" key="1">
    <citation type="submission" date="2019-06" db="EMBL/GenBank/DDBJ databases">
        <authorList>
            <person name="Le Quere A."/>
            <person name="Colella S."/>
        </authorList>
    </citation>
    <scope>NUCLEOTIDE SEQUENCE</scope>
    <source>
        <strain evidence="1">EmedicaeMD41</strain>
    </source>
</reference>
<accession>A0A508WP24</accession>